<reference evidence="1 2" key="1">
    <citation type="journal article" date="2015" name="Genome Announc.">
        <title>Complete genome sequences for 59 burkholderia isolates, both pathogenic and near neighbor.</title>
        <authorList>
            <person name="Johnson S.L."/>
            <person name="Bishop-Lilly K.A."/>
            <person name="Ladner J.T."/>
            <person name="Daligault H.E."/>
            <person name="Davenport K.W."/>
            <person name="Jaissle J."/>
            <person name="Frey K.G."/>
            <person name="Koroleva G.I."/>
            <person name="Bruce D.C."/>
            <person name="Coyne S.R."/>
            <person name="Broomall S.M."/>
            <person name="Li P.E."/>
            <person name="Teshima H."/>
            <person name="Gibbons H.S."/>
            <person name="Palacios G.F."/>
            <person name="Rosenzweig C.N."/>
            <person name="Redden C.L."/>
            <person name="Xu Y."/>
            <person name="Minogue T.D."/>
            <person name="Chain P.S."/>
        </authorList>
    </citation>
    <scope>NUCLEOTIDE SEQUENCE [LARGE SCALE GENOMIC DNA]</scope>
    <source>
        <strain evidence="1 2">ATCC BAA-463</strain>
    </source>
</reference>
<dbReference type="Proteomes" id="UP000032614">
    <property type="component" value="Chromosome 3"/>
</dbReference>
<dbReference type="KEGG" id="bfn:OI25_7272"/>
<gene>
    <name evidence="1" type="ORF">OI25_7272</name>
</gene>
<name>A0AAU8SSG2_9BURK</name>
<evidence type="ECO:0000313" key="2">
    <source>
        <dbReference type="Proteomes" id="UP000032614"/>
    </source>
</evidence>
<accession>A0AAU8SSG2</accession>
<organism evidence="1 2">
    <name type="scientific">Paraburkholderia fungorum</name>
    <dbReference type="NCBI Taxonomy" id="134537"/>
    <lineage>
        <taxon>Bacteria</taxon>
        <taxon>Pseudomonadati</taxon>
        <taxon>Pseudomonadota</taxon>
        <taxon>Betaproteobacteria</taxon>
        <taxon>Burkholderiales</taxon>
        <taxon>Burkholderiaceae</taxon>
        <taxon>Paraburkholderia</taxon>
    </lineage>
</organism>
<dbReference type="AlphaFoldDB" id="A0AAU8SSG2"/>
<evidence type="ECO:0000313" key="1">
    <source>
        <dbReference type="EMBL" id="AJZ56505.1"/>
    </source>
</evidence>
<protein>
    <submittedName>
        <fullName evidence="1">Uncharacterized protein</fullName>
    </submittedName>
</protein>
<dbReference type="EMBL" id="CP010025">
    <property type="protein sequence ID" value="AJZ56505.1"/>
    <property type="molecule type" value="Genomic_DNA"/>
</dbReference>
<sequence>MEPDPALLNCDACGRSFQFGPHRYDGKAIPTYGITVCTPCWDANWDGWAPHLEKKVTAKLLAEGKPLPSRNSKQRLPRE</sequence>
<proteinExistence type="predicted"/>